<evidence type="ECO:0000313" key="11">
    <source>
        <dbReference type="Proteomes" id="UP000264820"/>
    </source>
</evidence>
<dbReference type="STRING" id="109280.ENSHCOP00000018264"/>
<evidence type="ECO:0000256" key="8">
    <source>
        <dbReference type="SAM" id="SignalP"/>
    </source>
</evidence>
<accession>A0A3Q2YIX8</accession>
<keyword evidence="3" id="KW-0217">Developmental protein</keyword>
<evidence type="ECO:0000256" key="3">
    <source>
        <dbReference type="ARBA" id="ARBA00022473"/>
    </source>
</evidence>
<evidence type="ECO:0000256" key="1">
    <source>
        <dbReference type="ARBA" id="ARBA00004613"/>
    </source>
</evidence>
<feature type="signal peptide" evidence="8">
    <location>
        <begin position="1"/>
        <end position="27"/>
    </location>
</feature>
<evidence type="ECO:0000259" key="9">
    <source>
        <dbReference type="Pfam" id="PF04706"/>
    </source>
</evidence>
<evidence type="ECO:0000256" key="6">
    <source>
        <dbReference type="ARBA" id="ARBA00022729"/>
    </source>
</evidence>
<dbReference type="Ensembl" id="ENSHCOT00000011705.1">
    <property type="protein sequence ID" value="ENSHCOP00000018264.1"/>
    <property type="gene ID" value="ENSHCOG00000002681.1"/>
</dbReference>
<dbReference type="GO" id="GO:0039706">
    <property type="term" value="F:co-receptor binding"/>
    <property type="evidence" value="ECO:0007669"/>
    <property type="project" value="TreeGrafter"/>
</dbReference>
<evidence type="ECO:0000256" key="4">
    <source>
        <dbReference type="ARBA" id="ARBA00022525"/>
    </source>
</evidence>
<reference evidence="10" key="1">
    <citation type="submission" date="2025-08" db="UniProtKB">
        <authorList>
            <consortium name="Ensembl"/>
        </authorList>
    </citation>
    <scope>IDENTIFICATION</scope>
</reference>
<dbReference type="PANTHER" id="PTHR12113">
    <property type="entry name" value="DICKKOPF3-LIKE 3"/>
    <property type="match status" value="1"/>
</dbReference>
<dbReference type="GO" id="GO:0048019">
    <property type="term" value="F:receptor antagonist activity"/>
    <property type="evidence" value="ECO:0007669"/>
    <property type="project" value="TreeGrafter"/>
</dbReference>
<keyword evidence="7" id="KW-1015">Disulfide bond</keyword>
<dbReference type="AlphaFoldDB" id="A0A3Q2YIX8"/>
<dbReference type="OMA" id="MQEDERA"/>
<name>A0A3Q2YIX8_HIPCM</name>
<feature type="chain" id="PRO_5018713968" evidence="8">
    <location>
        <begin position="28"/>
        <end position="220"/>
    </location>
</feature>
<comment type="subcellular location">
    <subcellularLocation>
        <location evidence="1">Secreted</location>
    </subcellularLocation>
</comment>
<dbReference type="GO" id="GO:0005615">
    <property type="term" value="C:extracellular space"/>
    <property type="evidence" value="ECO:0007669"/>
    <property type="project" value="TreeGrafter"/>
</dbReference>
<keyword evidence="6 8" id="KW-0732">Signal</keyword>
<sequence>ILVMKMRLSANMQAVLLLLTLLVPCNGILPDLVHPGIHLILDSSMQEDERAVMQVEQLAKDQQRRHPHKGCVTTMDCGKERYCLHDKHNSKCQPCKGTDMVKDEECCGVQLCVWGQCSPNATKGQAGNTCQHQAHCSPDLCCAFHAALLFPVCSAKPIDREQCFPTSNHLMEEDAPRKHCPCAGDLHCQHTGRGSMCLKLVDSSEEDLTDSLYSAIDYIL</sequence>
<evidence type="ECO:0000313" key="10">
    <source>
        <dbReference type="Ensembl" id="ENSHCOP00000018264.1"/>
    </source>
</evidence>
<organism evidence="10 11">
    <name type="scientific">Hippocampus comes</name>
    <name type="common">Tiger tail seahorse</name>
    <dbReference type="NCBI Taxonomy" id="109280"/>
    <lineage>
        <taxon>Eukaryota</taxon>
        <taxon>Metazoa</taxon>
        <taxon>Chordata</taxon>
        <taxon>Craniata</taxon>
        <taxon>Vertebrata</taxon>
        <taxon>Euteleostomi</taxon>
        <taxon>Actinopterygii</taxon>
        <taxon>Neopterygii</taxon>
        <taxon>Teleostei</taxon>
        <taxon>Neoteleostei</taxon>
        <taxon>Acanthomorphata</taxon>
        <taxon>Syngnathiaria</taxon>
        <taxon>Syngnathiformes</taxon>
        <taxon>Syngnathoidei</taxon>
        <taxon>Syngnathidae</taxon>
        <taxon>Hippocampus</taxon>
    </lineage>
</organism>
<protein>
    <submittedName>
        <fullName evidence="10">Dickkopf WNT signaling pathway inhibitor 3a</fullName>
    </submittedName>
</protein>
<dbReference type="InterPro" id="IPR039863">
    <property type="entry name" value="DKK1-4"/>
</dbReference>
<evidence type="ECO:0000256" key="5">
    <source>
        <dbReference type="ARBA" id="ARBA00022687"/>
    </source>
</evidence>
<proteinExistence type="inferred from homology"/>
<dbReference type="InterPro" id="IPR006796">
    <property type="entry name" value="Dickkopf_N"/>
</dbReference>
<dbReference type="Gene3D" id="2.10.80.10">
    <property type="entry name" value="Lipase, subunit A"/>
    <property type="match status" value="1"/>
</dbReference>
<keyword evidence="5" id="KW-0879">Wnt signaling pathway</keyword>
<dbReference type="PANTHER" id="PTHR12113:SF8">
    <property type="entry name" value="DICKKOPF-RELATED PROTEIN 3"/>
    <property type="match status" value="1"/>
</dbReference>
<evidence type="ECO:0000256" key="2">
    <source>
        <dbReference type="ARBA" id="ARBA00010842"/>
    </source>
</evidence>
<dbReference type="GO" id="GO:0090090">
    <property type="term" value="P:negative regulation of canonical Wnt signaling pathway"/>
    <property type="evidence" value="ECO:0007669"/>
    <property type="project" value="TreeGrafter"/>
</dbReference>
<keyword evidence="4" id="KW-0964">Secreted</keyword>
<reference evidence="10" key="2">
    <citation type="submission" date="2025-09" db="UniProtKB">
        <authorList>
            <consortium name="Ensembl"/>
        </authorList>
    </citation>
    <scope>IDENTIFICATION</scope>
</reference>
<dbReference type="Pfam" id="PF04706">
    <property type="entry name" value="Dickkopf_N"/>
    <property type="match status" value="1"/>
</dbReference>
<feature type="domain" description="Dickkopf N-terminal cysteine-rich" evidence="9">
    <location>
        <begin position="71"/>
        <end position="118"/>
    </location>
</feature>
<evidence type="ECO:0000256" key="7">
    <source>
        <dbReference type="ARBA" id="ARBA00023157"/>
    </source>
</evidence>
<dbReference type="GO" id="GO:0016055">
    <property type="term" value="P:Wnt signaling pathway"/>
    <property type="evidence" value="ECO:0007669"/>
    <property type="project" value="UniProtKB-KW"/>
</dbReference>
<dbReference type="Proteomes" id="UP000264820">
    <property type="component" value="Unplaced"/>
</dbReference>
<keyword evidence="11" id="KW-1185">Reference proteome</keyword>
<dbReference type="GeneTree" id="ENSGT00390000000221"/>
<comment type="similarity">
    <text evidence="2">Belongs to the dickkopf family.</text>
</comment>